<dbReference type="AlphaFoldDB" id="A0A0G1N553"/>
<dbReference type="Gene3D" id="3.40.1400.10">
    <property type="entry name" value="Sugar-phosphate isomerase, RpiB/LacA/LacB"/>
    <property type="match status" value="1"/>
</dbReference>
<dbReference type="SUPFAM" id="SSF89623">
    <property type="entry name" value="Ribose/Galactose isomerase RpiB/AlsB"/>
    <property type="match status" value="1"/>
</dbReference>
<dbReference type="PANTHER" id="PTHR30345">
    <property type="entry name" value="RIBOSE-5-PHOSPHATE ISOMERASE B"/>
    <property type="match status" value="1"/>
</dbReference>
<sequence length="155" mass="17705">MIIYIGADHRGYKLKEAVKAFLQNRGYQIWDTGNFVYDEHDDYPDFARALAEKVSKNYENSRGVLICGSGAGISVAANKFRGIRAAILMNSDQAFDARSDDDINVLVIPADYVTSDTARNILITWLETPFSREERFRTRLEKISKIEEEFIKPFV</sequence>
<dbReference type="Pfam" id="PF02502">
    <property type="entry name" value="LacAB_rpiB"/>
    <property type="match status" value="1"/>
</dbReference>
<gene>
    <name evidence="2" type="ORF">UX22_C0005G0016</name>
</gene>
<dbReference type="PATRIC" id="fig|1618663.3.peg.211"/>
<dbReference type="Proteomes" id="UP000034727">
    <property type="component" value="Unassembled WGS sequence"/>
</dbReference>
<dbReference type="PANTHER" id="PTHR30345:SF0">
    <property type="entry name" value="DNA DAMAGE-REPAIR_TOLERATION PROTEIN DRT102"/>
    <property type="match status" value="1"/>
</dbReference>
<reference evidence="2 3" key="1">
    <citation type="journal article" date="2015" name="Nature">
        <title>rRNA introns, odd ribosomes, and small enigmatic genomes across a large radiation of phyla.</title>
        <authorList>
            <person name="Brown C.T."/>
            <person name="Hug L.A."/>
            <person name="Thomas B.C."/>
            <person name="Sharon I."/>
            <person name="Castelle C.J."/>
            <person name="Singh A."/>
            <person name="Wilkins M.J."/>
            <person name="Williams K.H."/>
            <person name="Banfield J.F."/>
        </authorList>
    </citation>
    <scope>NUCLEOTIDE SEQUENCE [LARGE SCALE GENOMIC DNA]</scope>
</reference>
<proteinExistence type="inferred from homology"/>
<protein>
    <submittedName>
        <fullName evidence="2">Uncharacterized protein</fullName>
    </submittedName>
</protein>
<dbReference type="EMBL" id="LCLJ01000005">
    <property type="protein sequence ID" value="KKU15659.1"/>
    <property type="molecule type" value="Genomic_DNA"/>
</dbReference>
<dbReference type="InterPro" id="IPR036569">
    <property type="entry name" value="RpiB_LacA_LacB_sf"/>
</dbReference>
<organism evidence="2 3">
    <name type="scientific">Candidatus Jorgensenbacteria bacterium GW2011_GWA2_45_9</name>
    <dbReference type="NCBI Taxonomy" id="1618663"/>
    <lineage>
        <taxon>Bacteria</taxon>
        <taxon>Candidatus Joergenseniibacteriota</taxon>
    </lineage>
</organism>
<evidence type="ECO:0000256" key="1">
    <source>
        <dbReference type="ARBA" id="ARBA00008754"/>
    </source>
</evidence>
<dbReference type="InterPro" id="IPR003500">
    <property type="entry name" value="RpiB_LacA_LacB"/>
</dbReference>
<dbReference type="PIRSF" id="PIRSF005384">
    <property type="entry name" value="RpiB_LacA_B"/>
    <property type="match status" value="1"/>
</dbReference>
<accession>A0A0G1N553</accession>
<evidence type="ECO:0000313" key="3">
    <source>
        <dbReference type="Proteomes" id="UP000034727"/>
    </source>
</evidence>
<dbReference type="GO" id="GO:0016861">
    <property type="term" value="F:intramolecular oxidoreductase activity, interconverting aldoses and ketoses"/>
    <property type="evidence" value="ECO:0007669"/>
    <property type="project" value="UniProtKB-ARBA"/>
</dbReference>
<name>A0A0G1N553_9BACT</name>
<dbReference type="NCBIfam" id="NF004051">
    <property type="entry name" value="PRK05571.1"/>
    <property type="match status" value="1"/>
</dbReference>
<comment type="similarity">
    <text evidence="1">Belongs to the LacAB/RpiB family.</text>
</comment>
<evidence type="ECO:0000313" key="2">
    <source>
        <dbReference type="EMBL" id="KKU15659.1"/>
    </source>
</evidence>
<dbReference type="NCBIfam" id="TIGR00689">
    <property type="entry name" value="rpiB_lacA_lacB"/>
    <property type="match status" value="1"/>
</dbReference>
<dbReference type="GO" id="GO:0005975">
    <property type="term" value="P:carbohydrate metabolic process"/>
    <property type="evidence" value="ECO:0007669"/>
    <property type="project" value="InterPro"/>
</dbReference>
<comment type="caution">
    <text evidence="2">The sequence shown here is derived from an EMBL/GenBank/DDBJ whole genome shotgun (WGS) entry which is preliminary data.</text>
</comment>